<dbReference type="PANTHER" id="PTHR37180:SF2">
    <property type="entry name" value="PRECURSOR OF CEP14"/>
    <property type="match status" value="1"/>
</dbReference>
<proteinExistence type="predicted"/>
<feature type="signal peptide" evidence="1">
    <location>
        <begin position="1"/>
        <end position="25"/>
    </location>
</feature>
<evidence type="ECO:0000256" key="1">
    <source>
        <dbReference type="SAM" id="SignalP"/>
    </source>
</evidence>
<comment type="caution">
    <text evidence="2">The sequence shown here is derived from an EMBL/GenBank/DDBJ whole genome shotgun (WGS) entry which is preliminary data.</text>
</comment>
<dbReference type="EMBL" id="JBJKBG010000004">
    <property type="protein sequence ID" value="KAL3741674.1"/>
    <property type="molecule type" value="Genomic_DNA"/>
</dbReference>
<evidence type="ECO:0000313" key="3">
    <source>
        <dbReference type="Proteomes" id="UP001634007"/>
    </source>
</evidence>
<dbReference type="InterPro" id="IPR038930">
    <property type="entry name" value="CEP13/CEP14"/>
</dbReference>
<reference evidence="2 3" key="1">
    <citation type="submission" date="2024-11" db="EMBL/GenBank/DDBJ databases">
        <title>Chromosome-level genome assembly of Eucalyptus globulus Labill. provides insights into its genome evolution.</title>
        <authorList>
            <person name="Li X."/>
        </authorList>
    </citation>
    <scope>NUCLEOTIDE SEQUENCE [LARGE SCALE GENOMIC DNA]</scope>
    <source>
        <strain evidence="2">CL2024</strain>
        <tissue evidence="2">Fresh tender leaves</tissue>
    </source>
</reference>
<accession>A0ABD3KTQ8</accession>
<dbReference type="AlphaFoldDB" id="A0ABD3KTQ8"/>
<gene>
    <name evidence="2" type="ORF">ACJRO7_017183</name>
</gene>
<evidence type="ECO:0000313" key="2">
    <source>
        <dbReference type="EMBL" id="KAL3741674.1"/>
    </source>
</evidence>
<name>A0ABD3KTQ8_EUCGL</name>
<dbReference type="Proteomes" id="UP001634007">
    <property type="component" value="Unassembled WGS sequence"/>
</dbReference>
<keyword evidence="1" id="KW-0732">Signal</keyword>
<sequence length="98" mass="10958">MARFSIVLLMTLMIVFAAFAWSTEARKLLEMKEEKQKKKGMPFIEASLIFSVLPKGDIPGSAPSKKGHASPVDRKLLARHLMRPSRILRSVISPGFGY</sequence>
<dbReference type="PANTHER" id="PTHR37180">
    <property type="entry name" value="PRECURSOR OF CEP14"/>
    <property type="match status" value="1"/>
</dbReference>
<feature type="chain" id="PRO_5044896844" evidence="1">
    <location>
        <begin position="26"/>
        <end position="98"/>
    </location>
</feature>
<organism evidence="2 3">
    <name type="scientific">Eucalyptus globulus</name>
    <name type="common">Tasmanian blue gum</name>
    <dbReference type="NCBI Taxonomy" id="34317"/>
    <lineage>
        <taxon>Eukaryota</taxon>
        <taxon>Viridiplantae</taxon>
        <taxon>Streptophyta</taxon>
        <taxon>Embryophyta</taxon>
        <taxon>Tracheophyta</taxon>
        <taxon>Spermatophyta</taxon>
        <taxon>Magnoliopsida</taxon>
        <taxon>eudicotyledons</taxon>
        <taxon>Gunneridae</taxon>
        <taxon>Pentapetalae</taxon>
        <taxon>rosids</taxon>
        <taxon>malvids</taxon>
        <taxon>Myrtales</taxon>
        <taxon>Myrtaceae</taxon>
        <taxon>Myrtoideae</taxon>
        <taxon>Eucalypteae</taxon>
        <taxon>Eucalyptus</taxon>
    </lineage>
</organism>
<keyword evidence="3" id="KW-1185">Reference proteome</keyword>
<protein>
    <submittedName>
        <fullName evidence="2">Uncharacterized protein</fullName>
    </submittedName>
</protein>